<dbReference type="InterPro" id="IPR007694">
    <property type="entry name" value="DNA_helicase_DnaB-like_C"/>
</dbReference>
<dbReference type="InterPro" id="IPR007693">
    <property type="entry name" value="DNA_helicase_DnaB-like_N"/>
</dbReference>
<keyword evidence="7 12" id="KW-0067">ATP-binding</keyword>
<dbReference type="PROSITE" id="PS51199">
    <property type="entry name" value="SF4_HELICASE"/>
    <property type="match status" value="1"/>
</dbReference>
<gene>
    <name evidence="14" type="primary">dnaB</name>
    <name evidence="14" type="ORF">ACFOWA_13195</name>
</gene>
<keyword evidence="15" id="KW-1185">Reference proteome</keyword>
<evidence type="ECO:0000259" key="13">
    <source>
        <dbReference type="PROSITE" id="PS51199"/>
    </source>
</evidence>
<dbReference type="PANTHER" id="PTHR30153:SF2">
    <property type="entry name" value="REPLICATIVE DNA HELICASE"/>
    <property type="match status" value="1"/>
</dbReference>
<keyword evidence="3 12" id="KW-0235">DNA replication</keyword>
<organism evidence="14 15">
    <name type="scientific">Pedobacter lithocola</name>
    <dbReference type="NCBI Taxonomy" id="1908239"/>
    <lineage>
        <taxon>Bacteria</taxon>
        <taxon>Pseudomonadati</taxon>
        <taxon>Bacteroidota</taxon>
        <taxon>Sphingobacteriia</taxon>
        <taxon>Sphingobacteriales</taxon>
        <taxon>Sphingobacteriaceae</taxon>
        <taxon>Pedobacter</taxon>
    </lineage>
</organism>
<dbReference type="Pfam" id="PF03796">
    <property type="entry name" value="DnaB_C"/>
    <property type="match status" value="1"/>
</dbReference>
<evidence type="ECO:0000256" key="4">
    <source>
        <dbReference type="ARBA" id="ARBA00022741"/>
    </source>
</evidence>
<dbReference type="RefSeq" id="WP_378985861.1">
    <property type="nucleotide sequence ID" value="NZ_JBHSBW010000011.1"/>
</dbReference>
<dbReference type="SUPFAM" id="SSF48024">
    <property type="entry name" value="N-terminal domain of DnaB helicase"/>
    <property type="match status" value="1"/>
</dbReference>
<dbReference type="InterPro" id="IPR007692">
    <property type="entry name" value="DNA_helicase_DnaB"/>
</dbReference>
<dbReference type="CDD" id="cd00984">
    <property type="entry name" value="DnaB_C"/>
    <property type="match status" value="1"/>
</dbReference>
<evidence type="ECO:0000256" key="11">
    <source>
        <dbReference type="NCBIfam" id="TIGR00665"/>
    </source>
</evidence>
<dbReference type="NCBIfam" id="TIGR00665">
    <property type="entry name" value="DnaB"/>
    <property type="match status" value="1"/>
</dbReference>
<evidence type="ECO:0000256" key="7">
    <source>
        <dbReference type="ARBA" id="ARBA00022840"/>
    </source>
</evidence>
<proteinExistence type="inferred from homology"/>
<comment type="function">
    <text evidence="12">The main replicative DNA helicase, it participates in initiation and elongation during chromosome replication. Travels ahead of the DNA replisome, separating dsDNA into templates for DNA synthesis. A processive ATP-dependent 5'-3' DNA helicase it has DNA-dependent ATPase activity.</text>
</comment>
<dbReference type="EMBL" id="JBHSBW010000011">
    <property type="protein sequence ID" value="MFC4212149.1"/>
    <property type="molecule type" value="Genomic_DNA"/>
</dbReference>
<keyword evidence="4 12" id="KW-0547">Nucleotide-binding</keyword>
<evidence type="ECO:0000256" key="10">
    <source>
        <dbReference type="ARBA" id="ARBA00048954"/>
    </source>
</evidence>
<keyword evidence="5 12" id="KW-0378">Hydrolase</keyword>
<dbReference type="InterPro" id="IPR016136">
    <property type="entry name" value="DNA_helicase_N/primase_C"/>
</dbReference>
<accession>A0ABV8PA33</accession>
<evidence type="ECO:0000256" key="2">
    <source>
        <dbReference type="ARBA" id="ARBA00022515"/>
    </source>
</evidence>
<sequence length="468" mass="53085">MKNDNINSQVLTPPNALDFEDVIIGALLLEEQAMVEAADKLKPQMFYSASNRLIYEVMLNLFNDGNPIDIITVVNALRKVGKIDEVGGAYHITNLTNRVASSANIEYHIAIISEKYLKRELIKACREAERACYDEGEDVFDVISKVDLKKDELLSEVITKREITNEELFKESLIHFETSRNKKSEITGIESGFSDLDRITAGWQKTDLIIIAARPAMGKTSFVIQCVLNAAKDFSRKVAFFSLEMNNRQLMNKQISITTEIPLENFRKNRLSEFDFQKIHRKAGEISNSKIFWDDTSAISITEIKAKAKKLHRREGIELIVIDYMQLITTPAKSRSNNREQEIALISRSLKALAKDLDLPVIVLSQLSRNVESRANKTPLLSDLRESGSIEQDADLVLFLHRPEYYGQTEYPNGISTAGKAEVIIAKHRNGATDDIMLNWIGETTSFKDLDYLSINEINNQQEETKIF</sequence>
<evidence type="ECO:0000256" key="6">
    <source>
        <dbReference type="ARBA" id="ARBA00022806"/>
    </source>
</evidence>
<evidence type="ECO:0000256" key="9">
    <source>
        <dbReference type="ARBA" id="ARBA00023235"/>
    </source>
</evidence>
<feature type="domain" description="SF4 helicase" evidence="13">
    <location>
        <begin position="182"/>
        <end position="454"/>
    </location>
</feature>
<evidence type="ECO:0000313" key="15">
    <source>
        <dbReference type="Proteomes" id="UP001595789"/>
    </source>
</evidence>
<dbReference type="Pfam" id="PF00772">
    <property type="entry name" value="DnaB"/>
    <property type="match status" value="1"/>
</dbReference>
<dbReference type="InterPro" id="IPR027417">
    <property type="entry name" value="P-loop_NTPase"/>
</dbReference>
<dbReference type="Proteomes" id="UP001595789">
    <property type="component" value="Unassembled WGS sequence"/>
</dbReference>
<dbReference type="InterPro" id="IPR036185">
    <property type="entry name" value="DNA_heli_DnaB-like_N_sf"/>
</dbReference>
<keyword evidence="6 12" id="KW-0347">Helicase</keyword>
<evidence type="ECO:0000256" key="12">
    <source>
        <dbReference type="RuleBase" id="RU362085"/>
    </source>
</evidence>
<dbReference type="Gene3D" id="3.40.50.300">
    <property type="entry name" value="P-loop containing nucleotide triphosphate hydrolases"/>
    <property type="match status" value="1"/>
</dbReference>
<keyword evidence="8 12" id="KW-0238">DNA-binding</keyword>
<dbReference type="EC" id="5.6.2.3" evidence="11 12"/>
<protein>
    <recommendedName>
        <fullName evidence="11 12">Replicative DNA helicase</fullName>
        <ecNumber evidence="11 12">5.6.2.3</ecNumber>
    </recommendedName>
</protein>
<reference evidence="15" key="1">
    <citation type="journal article" date="2019" name="Int. J. Syst. Evol. Microbiol.">
        <title>The Global Catalogue of Microorganisms (GCM) 10K type strain sequencing project: providing services to taxonomists for standard genome sequencing and annotation.</title>
        <authorList>
            <consortium name="The Broad Institute Genomics Platform"/>
            <consortium name="The Broad Institute Genome Sequencing Center for Infectious Disease"/>
            <person name="Wu L."/>
            <person name="Ma J."/>
        </authorList>
    </citation>
    <scope>NUCLEOTIDE SEQUENCE [LARGE SCALE GENOMIC DNA]</scope>
    <source>
        <strain evidence="15">CCM 8691</strain>
    </source>
</reference>
<dbReference type="SUPFAM" id="SSF52540">
    <property type="entry name" value="P-loop containing nucleoside triphosphate hydrolases"/>
    <property type="match status" value="1"/>
</dbReference>
<comment type="catalytic activity">
    <reaction evidence="10 12">
        <text>ATP + H2O = ADP + phosphate + H(+)</text>
        <dbReference type="Rhea" id="RHEA:13065"/>
        <dbReference type="ChEBI" id="CHEBI:15377"/>
        <dbReference type="ChEBI" id="CHEBI:15378"/>
        <dbReference type="ChEBI" id="CHEBI:30616"/>
        <dbReference type="ChEBI" id="CHEBI:43474"/>
        <dbReference type="ChEBI" id="CHEBI:456216"/>
        <dbReference type="EC" id="5.6.2.3"/>
    </reaction>
</comment>
<keyword evidence="2 12" id="KW-0639">Primosome</keyword>
<keyword evidence="9" id="KW-0413">Isomerase</keyword>
<comment type="similarity">
    <text evidence="1 12">Belongs to the helicase family. DnaB subfamily.</text>
</comment>
<comment type="caution">
    <text evidence="14">The sequence shown here is derived from an EMBL/GenBank/DDBJ whole genome shotgun (WGS) entry which is preliminary data.</text>
</comment>
<evidence type="ECO:0000313" key="14">
    <source>
        <dbReference type="EMBL" id="MFC4212149.1"/>
    </source>
</evidence>
<evidence type="ECO:0000256" key="5">
    <source>
        <dbReference type="ARBA" id="ARBA00022801"/>
    </source>
</evidence>
<name>A0ABV8PA33_9SPHI</name>
<dbReference type="PANTHER" id="PTHR30153">
    <property type="entry name" value="REPLICATIVE DNA HELICASE DNAB"/>
    <property type="match status" value="1"/>
</dbReference>
<evidence type="ECO:0000256" key="1">
    <source>
        <dbReference type="ARBA" id="ARBA00008428"/>
    </source>
</evidence>
<dbReference type="Gene3D" id="1.10.860.10">
    <property type="entry name" value="DNAb Helicase, Chain A"/>
    <property type="match status" value="1"/>
</dbReference>
<dbReference type="GO" id="GO:0004386">
    <property type="term" value="F:helicase activity"/>
    <property type="evidence" value="ECO:0007669"/>
    <property type="project" value="UniProtKB-KW"/>
</dbReference>
<evidence type="ECO:0000256" key="3">
    <source>
        <dbReference type="ARBA" id="ARBA00022705"/>
    </source>
</evidence>
<evidence type="ECO:0000256" key="8">
    <source>
        <dbReference type="ARBA" id="ARBA00023125"/>
    </source>
</evidence>